<sequence length="119" mass="13533">MPISNILRDQLSMGPLEKYDEIVPHRIYCIMSSNGNNNFKPHQLELPRADELKTSTLPGRCHPSLIIIGTCETTAAEHKHTDSVSRYTGKLQYLARKKAEMLILLDLPTKGLEIKKYLE</sequence>
<gene>
    <name evidence="1" type="ORF">SAY86_031638</name>
</gene>
<accession>A0AAN7R7P4</accession>
<comment type="caution">
    <text evidence="1">The sequence shown here is derived from an EMBL/GenBank/DDBJ whole genome shotgun (WGS) entry which is preliminary data.</text>
</comment>
<protein>
    <submittedName>
        <fullName evidence="1">Uncharacterized protein</fullName>
    </submittedName>
</protein>
<name>A0AAN7R7P4_TRANT</name>
<reference evidence="1 2" key="1">
    <citation type="journal article" date="2023" name="Hortic Res">
        <title>Pangenome of water caltrop reveals structural variations and asymmetric subgenome divergence after allopolyploidization.</title>
        <authorList>
            <person name="Zhang X."/>
            <person name="Chen Y."/>
            <person name="Wang L."/>
            <person name="Yuan Y."/>
            <person name="Fang M."/>
            <person name="Shi L."/>
            <person name="Lu R."/>
            <person name="Comes H.P."/>
            <person name="Ma Y."/>
            <person name="Chen Y."/>
            <person name="Huang G."/>
            <person name="Zhou Y."/>
            <person name="Zheng Z."/>
            <person name="Qiu Y."/>
        </authorList>
    </citation>
    <scope>NUCLEOTIDE SEQUENCE [LARGE SCALE GENOMIC DNA]</scope>
    <source>
        <strain evidence="1">F231</strain>
    </source>
</reference>
<evidence type="ECO:0000313" key="1">
    <source>
        <dbReference type="EMBL" id="KAK4791225.1"/>
    </source>
</evidence>
<evidence type="ECO:0000313" key="2">
    <source>
        <dbReference type="Proteomes" id="UP001346149"/>
    </source>
</evidence>
<proteinExistence type="predicted"/>
<dbReference type="AlphaFoldDB" id="A0AAN7R7P4"/>
<organism evidence="1 2">
    <name type="scientific">Trapa natans</name>
    <name type="common">Water chestnut</name>
    <dbReference type="NCBI Taxonomy" id="22666"/>
    <lineage>
        <taxon>Eukaryota</taxon>
        <taxon>Viridiplantae</taxon>
        <taxon>Streptophyta</taxon>
        <taxon>Embryophyta</taxon>
        <taxon>Tracheophyta</taxon>
        <taxon>Spermatophyta</taxon>
        <taxon>Magnoliopsida</taxon>
        <taxon>eudicotyledons</taxon>
        <taxon>Gunneridae</taxon>
        <taxon>Pentapetalae</taxon>
        <taxon>rosids</taxon>
        <taxon>malvids</taxon>
        <taxon>Myrtales</taxon>
        <taxon>Lythraceae</taxon>
        <taxon>Trapa</taxon>
    </lineage>
</organism>
<keyword evidence="2" id="KW-1185">Reference proteome</keyword>
<dbReference type="Proteomes" id="UP001346149">
    <property type="component" value="Unassembled WGS sequence"/>
</dbReference>
<dbReference type="EMBL" id="JAXQNO010000009">
    <property type="protein sequence ID" value="KAK4791225.1"/>
    <property type="molecule type" value="Genomic_DNA"/>
</dbReference>